<feature type="domain" description="Response regulatory" evidence="2">
    <location>
        <begin position="11"/>
        <end position="129"/>
    </location>
</feature>
<evidence type="ECO:0000259" key="3">
    <source>
        <dbReference type="PROSITE" id="PS51833"/>
    </source>
</evidence>
<dbReference type="Proteomes" id="UP001155059">
    <property type="component" value="Unassembled WGS sequence"/>
</dbReference>
<accession>A0A9X1YRH0</accession>
<dbReference type="PANTHER" id="PTHR33525">
    <property type="match status" value="1"/>
</dbReference>
<dbReference type="Pfam" id="PF08668">
    <property type="entry name" value="HDOD"/>
    <property type="match status" value="1"/>
</dbReference>
<dbReference type="EMBL" id="JALQCW010000007">
    <property type="protein sequence ID" value="MCK9796963.1"/>
    <property type="molecule type" value="Genomic_DNA"/>
</dbReference>
<evidence type="ECO:0000259" key="2">
    <source>
        <dbReference type="PROSITE" id="PS50110"/>
    </source>
</evidence>
<dbReference type="InterPro" id="IPR052340">
    <property type="entry name" value="RNase_Y/CdgJ"/>
</dbReference>
<name>A0A9X1YRH0_9PSED</name>
<evidence type="ECO:0000313" key="4">
    <source>
        <dbReference type="EMBL" id="MCK9796963.1"/>
    </source>
</evidence>
<dbReference type="PANTHER" id="PTHR33525:SF3">
    <property type="entry name" value="RIBONUCLEASE Y"/>
    <property type="match status" value="1"/>
</dbReference>
<dbReference type="SUPFAM" id="SSF52172">
    <property type="entry name" value="CheY-like"/>
    <property type="match status" value="1"/>
</dbReference>
<dbReference type="RefSeq" id="WP_268264504.1">
    <property type="nucleotide sequence ID" value="NZ_JALQCW010000007.1"/>
</dbReference>
<dbReference type="AlphaFoldDB" id="A0A9X1YRH0"/>
<reference evidence="4 5" key="2">
    <citation type="journal article" date="2023" name="Plant Pathol.">
        <title>Dismantling and reorganizing Pseudomonas marginalis sensu#lato.</title>
        <authorList>
            <person name="Sawada H."/>
            <person name="Fujikawa T."/>
            <person name="Satou M."/>
        </authorList>
    </citation>
    <scope>NUCLEOTIDE SEQUENCE [LARGE SCALE GENOMIC DNA]</scope>
    <source>
        <strain evidence="4 5">MAFF 302030</strain>
    </source>
</reference>
<proteinExistence type="predicted"/>
<dbReference type="Pfam" id="PF00072">
    <property type="entry name" value="Response_reg"/>
    <property type="match status" value="1"/>
</dbReference>
<organism evidence="4 5">
    <name type="scientific">Pseudomonas morbosilactucae</name>
    <dbReference type="NCBI Taxonomy" id="2938197"/>
    <lineage>
        <taxon>Bacteria</taxon>
        <taxon>Pseudomonadati</taxon>
        <taxon>Pseudomonadota</taxon>
        <taxon>Gammaproteobacteria</taxon>
        <taxon>Pseudomonadales</taxon>
        <taxon>Pseudomonadaceae</taxon>
        <taxon>Pseudomonas</taxon>
    </lineage>
</organism>
<feature type="modified residue" description="4-aspartylphosphate" evidence="1">
    <location>
        <position position="62"/>
    </location>
</feature>
<evidence type="ECO:0000313" key="5">
    <source>
        <dbReference type="Proteomes" id="UP001155059"/>
    </source>
</evidence>
<reference evidence="4 5" key="1">
    <citation type="journal article" date="2022" name="Int. J. Syst. Evol. Microbiol.">
        <title>Pseudomonas aegrilactucae sp. nov. and Pseudomonas morbosilactucae sp. nov., pathogens causing bacterial rot of lettuce in Japan.</title>
        <authorList>
            <person name="Sawada H."/>
            <person name="Fujikawa T."/>
            <person name="Satou M."/>
        </authorList>
    </citation>
    <scope>NUCLEOTIDE SEQUENCE [LARGE SCALE GENOMIC DNA]</scope>
    <source>
        <strain evidence="4 5">MAFF 302030</strain>
    </source>
</reference>
<dbReference type="InterPro" id="IPR011006">
    <property type="entry name" value="CheY-like_superfamily"/>
</dbReference>
<dbReference type="SUPFAM" id="SSF109604">
    <property type="entry name" value="HD-domain/PDEase-like"/>
    <property type="match status" value="1"/>
</dbReference>
<dbReference type="PROSITE" id="PS50110">
    <property type="entry name" value="RESPONSE_REGULATORY"/>
    <property type="match status" value="1"/>
</dbReference>
<dbReference type="Gene3D" id="3.40.50.2300">
    <property type="match status" value="1"/>
</dbReference>
<feature type="domain" description="HDOD" evidence="3">
    <location>
        <begin position="163"/>
        <end position="352"/>
    </location>
</feature>
<dbReference type="SMART" id="SM00448">
    <property type="entry name" value="REC"/>
    <property type="match status" value="1"/>
</dbReference>
<dbReference type="Gene3D" id="1.10.3210.10">
    <property type="entry name" value="Hypothetical protein af1432"/>
    <property type="match status" value="1"/>
</dbReference>
<keyword evidence="1" id="KW-0597">Phosphoprotein</keyword>
<dbReference type="InterPro" id="IPR013976">
    <property type="entry name" value="HDOD"/>
</dbReference>
<protein>
    <submittedName>
        <fullName evidence="4">Response regulator</fullName>
    </submittedName>
</protein>
<evidence type="ECO:0000256" key="1">
    <source>
        <dbReference type="PROSITE-ProRule" id="PRU00169"/>
    </source>
</evidence>
<gene>
    <name evidence="4" type="ORF">M1B34_04185</name>
</gene>
<dbReference type="PROSITE" id="PS51833">
    <property type="entry name" value="HDOD"/>
    <property type="match status" value="1"/>
</dbReference>
<comment type="caution">
    <text evidence="4">The sequence shown here is derived from an EMBL/GenBank/DDBJ whole genome shotgun (WGS) entry which is preliminary data.</text>
</comment>
<sequence>MTAVELPAVPRVLIAEADPWSRDLLKQVLLNVRCDARLDVCANGQEALELLGTQSFDLVIADWELPGVDGLSVLRSVRQRKRNPVLPFILLSSRSDSASVREALPLAPTAYLTKPLNMEGLTQRLQGLLLDAGQEVACEVPALAPGMTLWTFLERRRDVADGAPLLTDVQLAVKRSLNPQGLDIRLLEDEVRTDPQITAVLIAAANSAAQHHGDGVQTLGQALQRLGTGQSMNLILGLALKRSARLSDPALADYAERYWNLSLHTAEYGRSLARLLDLDQERCYCAGLLHRLGDLALLRCLQEWKQAGGALDDQEEIGDALDEFSAAYGSALRTRWRMPLELRELIASVYALGGGVYSREALAMNLAAQLARLGSHEGAEEVARSKTARLLKIGLPELARLRKS</sequence>
<dbReference type="CDD" id="cd00156">
    <property type="entry name" value="REC"/>
    <property type="match status" value="1"/>
</dbReference>
<dbReference type="GO" id="GO:0000160">
    <property type="term" value="P:phosphorelay signal transduction system"/>
    <property type="evidence" value="ECO:0007669"/>
    <property type="project" value="InterPro"/>
</dbReference>
<dbReference type="InterPro" id="IPR001789">
    <property type="entry name" value="Sig_transdc_resp-reg_receiver"/>
</dbReference>